<accession>A0A6N7W352</accession>
<dbReference type="EMBL" id="VULN01000015">
    <property type="protein sequence ID" value="MSS82872.1"/>
    <property type="molecule type" value="Genomic_DNA"/>
</dbReference>
<proteinExistence type="inferred from homology"/>
<comment type="similarity">
    <text evidence="1 2">Belongs to the BioY family.</text>
</comment>
<evidence type="ECO:0000313" key="5">
    <source>
        <dbReference type="Proteomes" id="UP000441455"/>
    </source>
</evidence>
<dbReference type="AlphaFoldDB" id="A0A6N7W352"/>
<evidence type="ECO:0000313" key="4">
    <source>
        <dbReference type="EMBL" id="MSS82872.1"/>
    </source>
</evidence>
<name>A0A6N7W352_ACIFE</name>
<evidence type="ECO:0000256" key="3">
    <source>
        <dbReference type="SAM" id="Phobius"/>
    </source>
</evidence>
<dbReference type="RefSeq" id="WP_022487343.1">
    <property type="nucleotide sequence ID" value="NZ_VULN01000015.1"/>
</dbReference>
<evidence type="ECO:0000256" key="2">
    <source>
        <dbReference type="PIRNR" id="PIRNR016661"/>
    </source>
</evidence>
<organism evidence="4 5">
    <name type="scientific">Acidaminococcus fermentans</name>
    <dbReference type="NCBI Taxonomy" id="905"/>
    <lineage>
        <taxon>Bacteria</taxon>
        <taxon>Bacillati</taxon>
        <taxon>Bacillota</taxon>
        <taxon>Negativicutes</taxon>
        <taxon>Acidaminococcales</taxon>
        <taxon>Acidaminococcaceae</taxon>
        <taxon>Acidaminococcus</taxon>
    </lineage>
</organism>
<dbReference type="PANTHER" id="PTHR34295">
    <property type="entry name" value="BIOTIN TRANSPORTER BIOY"/>
    <property type="match status" value="1"/>
</dbReference>
<dbReference type="OrthoDB" id="9803495at2"/>
<feature type="transmembrane region" description="Helical" evidence="3">
    <location>
        <begin position="37"/>
        <end position="64"/>
    </location>
</feature>
<keyword evidence="3" id="KW-0812">Transmembrane</keyword>
<keyword evidence="2" id="KW-1003">Cell membrane</keyword>
<sequence>MNRTRNMMGAGLFTALIILSSYVTIPLGPVPVTLQTLMVLLAGFLLGPVWGLASVLVWMVLGCVGLPVFNQGQAGIVMLAGPTGGFILSFPVVAWLAGKVSRGSWAGDSLWKNFLALAGVTVVCYIIGAIGFKLSFAFFLHKPMTWEKTLALSVAPFLPLDIVKALITAFLGTRIRRALKAGGMWE</sequence>
<keyword evidence="3" id="KW-1133">Transmembrane helix</keyword>
<feature type="transmembrane region" description="Helical" evidence="3">
    <location>
        <begin position="117"/>
        <end position="140"/>
    </location>
</feature>
<dbReference type="GO" id="GO:0005886">
    <property type="term" value="C:plasma membrane"/>
    <property type="evidence" value="ECO:0007669"/>
    <property type="project" value="UniProtKB-SubCell"/>
</dbReference>
<dbReference type="Gene3D" id="1.10.1760.20">
    <property type="match status" value="1"/>
</dbReference>
<feature type="transmembrane region" description="Helical" evidence="3">
    <location>
        <begin position="7"/>
        <end position="25"/>
    </location>
</feature>
<reference evidence="4 5" key="1">
    <citation type="submission" date="2019-08" db="EMBL/GenBank/DDBJ databases">
        <title>In-depth cultivation of the pig gut microbiome towards novel bacterial diversity and tailored functional studies.</title>
        <authorList>
            <person name="Wylensek D."/>
            <person name="Hitch T.C.A."/>
            <person name="Clavel T."/>
        </authorList>
    </citation>
    <scope>NUCLEOTIDE SEQUENCE [LARGE SCALE GENOMIC DNA]</scope>
    <source>
        <strain evidence="4 5">WCA-389-WT-5B</strain>
    </source>
</reference>
<dbReference type="GO" id="GO:0015225">
    <property type="term" value="F:biotin transmembrane transporter activity"/>
    <property type="evidence" value="ECO:0007669"/>
    <property type="project" value="UniProtKB-UniRule"/>
</dbReference>
<dbReference type="Pfam" id="PF02632">
    <property type="entry name" value="BioY"/>
    <property type="match status" value="1"/>
</dbReference>
<gene>
    <name evidence="4" type="ORF">FX155_09735</name>
</gene>
<comment type="caution">
    <text evidence="4">The sequence shown here is derived from an EMBL/GenBank/DDBJ whole genome shotgun (WGS) entry which is preliminary data.</text>
</comment>
<evidence type="ECO:0000256" key="1">
    <source>
        <dbReference type="ARBA" id="ARBA00010692"/>
    </source>
</evidence>
<keyword evidence="2 3" id="KW-0472">Membrane</keyword>
<feature type="transmembrane region" description="Helical" evidence="3">
    <location>
        <begin position="76"/>
        <end position="97"/>
    </location>
</feature>
<dbReference type="Proteomes" id="UP000441455">
    <property type="component" value="Unassembled WGS sequence"/>
</dbReference>
<comment type="subcellular location">
    <subcellularLocation>
        <location evidence="2">Cell membrane</location>
        <topology evidence="2">Multi-pass membrane protein</topology>
    </subcellularLocation>
</comment>
<dbReference type="InterPro" id="IPR003784">
    <property type="entry name" value="BioY"/>
</dbReference>
<dbReference type="PIRSF" id="PIRSF016661">
    <property type="entry name" value="BioY"/>
    <property type="match status" value="1"/>
</dbReference>
<keyword evidence="2" id="KW-0813">Transport</keyword>
<dbReference type="PANTHER" id="PTHR34295:SF1">
    <property type="entry name" value="BIOTIN TRANSPORTER BIOY"/>
    <property type="match status" value="1"/>
</dbReference>
<protein>
    <recommendedName>
        <fullName evidence="2">Biotin transporter</fullName>
    </recommendedName>
</protein>